<dbReference type="InterPro" id="IPR003428">
    <property type="entry name" value="MAM33"/>
</dbReference>
<dbReference type="FunFam" id="3.10.280.10:FF:000002">
    <property type="entry name" value="Mitochondrial glycoprotein family protein"/>
    <property type="match status" value="1"/>
</dbReference>
<feature type="compositionally biased region" description="Acidic residues" evidence="1">
    <location>
        <begin position="126"/>
        <end position="136"/>
    </location>
</feature>
<evidence type="ECO:0000313" key="2">
    <source>
        <dbReference type="EMBL" id="CAK7342784.1"/>
    </source>
</evidence>
<reference evidence="2 3" key="1">
    <citation type="submission" date="2024-01" db="EMBL/GenBank/DDBJ databases">
        <authorList>
            <person name="Waweru B."/>
        </authorList>
    </citation>
    <scope>NUCLEOTIDE SEQUENCE [LARGE SCALE GENOMIC DNA]</scope>
</reference>
<dbReference type="GO" id="GO:0005759">
    <property type="term" value="C:mitochondrial matrix"/>
    <property type="evidence" value="ECO:0007669"/>
    <property type="project" value="InterPro"/>
</dbReference>
<keyword evidence="3" id="KW-1185">Reference proteome</keyword>
<comment type="caution">
    <text evidence="2">The sequence shown here is derived from an EMBL/GenBank/DDBJ whole genome shotgun (WGS) entry which is preliminary data.</text>
</comment>
<feature type="region of interest" description="Disordered" evidence="1">
    <location>
        <begin position="122"/>
        <end position="143"/>
    </location>
</feature>
<dbReference type="PANTHER" id="PTHR10826">
    <property type="entry name" value="COMPLEMENT COMPONENT 1"/>
    <property type="match status" value="1"/>
</dbReference>
<dbReference type="PANTHER" id="PTHR10826:SF27">
    <property type="entry name" value="OS06G0326500 PROTEIN"/>
    <property type="match status" value="1"/>
</dbReference>
<dbReference type="EMBL" id="CAWUPB010001160">
    <property type="protein sequence ID" value="CAK7342784.1"/>
    <property type="molecule type" value="Genomic_DNA"/>
</dbReference>
<accession>A0AAV1RYZ1</accession>
<evidence type="ECO:0008006" key="4">
    <source>
        <dbReference type="Google" id="ProtNLM"/>
    </source>
</evidence>
<evidence type="ECO:0000313" key="3">
    <source>
        <dbReference type="Proteomes" id="UP001314170"/>
    </source>
</evidence>
<dbReference type="AlphaFoldDB" id="A0AAV1RYZ1"/>
<dbReference type="Pfam" id="PF02330">
    <property type="entry name" value="MAM33"/>
    <property type="match status" value="1"/>
</dbReference>
<dbReference type="Gene3D" id="3.10.280.10">
    <property type="entry name" value="Mitochondrial glycoprotein"/>
    <property type="match status" value="1"/>
</dbReference>
<gene>
    <name evidence="2" type="ORF">DCAF_LOCUS16974</name>
</gene>
<organism evidence="2 3">
    <name type="scientific">Dovyalis caffra</name>
    <dbReference type="NCBI Taxonomy" id="77055"/>
    <lineage>
        <taxon>Eukaryota</taxon>
        <taxon>Viridiplantae</taxon>
        <taxon>Streptophyta</taxon>
        <taxon>Embryophyta</taxon>
        <taxon>Tracheophyta</taxon>
        <taxon>Spermatophyta</taxon>
        <taxon>Magnoliopsida</taxon>
        <taxon>eudicotyledons</taxon>
        <taxon>Gunneridae</taxon>
        <taxon>Pentapetalae</taxon>
        <taxon>rosids</taxon>
        <taxon>fabids</taxon>
        <taxon>Malpighiales</taxon>
        <taxon>Salicaceae</taxon>
        <taxon>Flacourtieae</taxon>
        <taxon>Dovyalis</taxon>
    </lineage>
</organism>
<evidence type="ECO:0000256" key="1">
    <source>
        <dbReference type="SAM" id="MobiDB-lite"/>
    </source>
</evidence>
<dbReference type="Proteomes" id="UP001314170">
    <property type="component" value="Unassembled WGS sequence"/>
</dbReference>
<dbReference type="SUPFAM" id="SSF54529">
    <property type="entry name" value="Mitochondrial glycoprotein MAM33-like"/>
    <property type="match status" value="1"/>
</dbReference>
<name>A0AAV1RYZ1_9ROSI</name>
<dbReference type="InterPro" id="IPR036561">
    <property type="entry name" value="MAM33_sf"/>
</dbReference>
<proteinExistence type="predicted"/>
<sequence length="246" mass="27951">MAFNSVIRRACKSFLPLAIRTVGSPRTFHRAISTVLSVENHTNLQKFLPFSHFSTAVTGQKPTADENLIRVLETEIECVEEPHDVENIPNEFPFKIEDNPGERTISLNRKFQDETIKIEVDMPNVTEEEEDDDDDNAKESDASSIPLVVSITKGSGQSMEFGITAFSDEITIDSLSIKNPESSDELAYEGPDFNDLDENLQNAFYKYLEIRGIKPSTTNVLFDYMANKDNKEYLLWLKNLKNFVEK</sequence>
<protein>
    <recommendedName>
        <fullName evidence="4">Mitochondrial glycoprotein</fullName>
    </recommendedName>
</protein>